<dbReference type="AlphaFoldDB" id="A0A7W8E1T9"/>
<sequence>MMAFISSLSIWLGMKSSIERLTWFSLILYALRHKENVAAKFGHGTFEIVATGKGLRKVP</sequence>
<evidence type="ECO:0000313" key="2">
    <source>
        <dbReference type="Proteomes" id="UP000540989"/>
    </source>
</evidence>
<comment type="caution">
    <text evidence="1">The sequence shown here is derived from an EMBL/GenBank/DDBJ whole genome shotgun (WGS) entry which is preliminary data.</text>
</comment>
<protein>
    <submittedName>
        <fullName evidence="1">Uncharacterized protein</fullName>
    </submittedName>
</protein>
<gene>
    <name evidence="1" type="ORF">HDF16_000456</name>
</gene>
<proteinExistence type="predicted"/>
<dbReference type="EMBL" id="JACHIP010000001">
    <property type="protein sequence ID" value="MBB5055787.1"/>
    <property type="molecule type" value="Genomic_DNA"/>
</dbReference>
<accession>A0A7W8E1T9</accession>
<evidence type="ECO:0000313" key="1">
    <source>
        <dbReference type="EMBL" id="MBB5055787.1"/>
    </source>
</evidence>
<dbReference type="Proteomes" id="UP000540989">
    <property type="component" value="Unassembled WGS sequence"/>
</dbReference>
<name>A0A7W8E1T9_9BACT</name>
<organism evidence="1 2">
    <name type="scientific">Granulicella aggregans</name>
    <dbReference type="NCBI Taxonomy" id="474949"/>
    <lineage>
        <taxon>Bacteria</taxon>
        <taxon>Pseudomonadati</taxon>
        <taxon>Acidobacteriota</taxon>
        <taxon>Terriglobia</taxon>
        <taxon>Terriglobales</taxon>
        <taxon>Acidobacteriaceae</taxon>
        <taxon>Granulicella</taxon>
    </lineage>
</organism>
<keyword evidence="2" id="KW-1185">Reference proteome</keyword>
<reference evidence="1 2" key="1">
    <citation type="submission" date="2020-08" db="EMBL/GenBank/DDBJ databases">
        <title>Genomic Encyclopedia of Type Strains, Phase IV (KMG-V): Genome sequencing to study the core and pangenomes of soil and plant-associated prokaryotes.</title>
        <authorList>
            <person name="Whitman W."/>
        </authorList>
    </citation>
    <scope>NUCLEOTIDE SEQUENCE [LARGE SCALE GENOMIC DNA]</scope>
    <source>
        <strain evidence="1 2">M8UP14</strain>
    </source>
</reference>